<gene>
    <name evidence="2" type="ORF">A2438_07940</name>
</gene>
<dbReference type="Gene3D" id="3.90.550.10">
    <property type="entry name" value="Spore Coat Polysaccharide Biosynthesis Protein SpsA, Chain A"/>
    <property type="match status" value="1"/>
</dbReference>
<comment type="caution">
    <text evidence="2">The sequence shown here is derived from an EMBL/GenBank/DDBJ whole genome shotgun (WGS) entry which is preliminary data.</text>
</comment>
<dbReference type="SUPFAM" id="SSF53448">
    <property type="entry name" value="Nucleotide-diphospho-sugar transferases"/>
    <property type="match status" value="1"/>
</dbReference>
<name>A0A1F4U3B8_UNCSA</name>
<dbReference type="Pfam" id="PF00535">
    <property type="entry name" value="Glycos_transf_2"/>
    <property type="match status" value="1"/>
</dbReference>
<feature type="domain" description="Glycosyltransferase 2-like" evidence="1">
    <location>
        <begin position="8"/>
        <end position="155"/>
    </location>
</feature>
<dbReference type="PANTHER" id="PTHR22916:SF3">
    <property type="entry name" value="UDP-GLCNAC:BETAGAL BETA-1,3-N-ACETYLGLUCOSAMINYLTRANSFERASE-LIKE PROTEIN 1"/>
    <property type="match status" value="1"/>
</dbReference>
<organism evidence="2 3">
    <name type="scientific">candidate division WOR-1 bacterium RIFOXYC2_FULL_46_14</name>
    <dbReference type="NCBI Taxonomy" id="1802587"/>
    <lineage>
        <taxon>Bacteria</taxon>
        <taxon>Bacillati</taxon>
        <taxon>Saganbacteria</taxon>
    </lineage>
</organism>
<dbReference type="InterPro" id="IPR001173">
    <property type="entry name" value="Glyco_trans_2-like"/>
</dbReference>
<accession>A0A1F4U3B8</accession>
<proteinExistence type="predicted"/>
<dbReference type="GO" id="GO:0016758">
    <property type="term" value="F:hexosyltransferase activity"/>
    <property type="evidence" value="ECO:0007669"/>
    <property type="project" value="UniProtKB-ARBA"/>
</dbReference>
<reference evidence="2 3" key="1">
    <citation type="journal article" date="2016" name="Nat. Commun.">
        <title>Thousands of microbial genomes shed light on interconnected biogeochemical processes in an aquifer system.</title>
        <authorList>
            <person name="Anantharaman K."/>
            <person name="Brown C.T."/>
            <person name="Hug L.A."/>
            <person name="Sharon I."/>
            <person name="Castelle C.J."/>
            <person name="Probst A.J."/>
            <person name="Thomas B.C."/>
            <person name="Singh A."/>
            <person name="Wilkins M.J."/>
            <person name="Karaoz U."/>
            <person name="Brodie E.L."/>
            <person name="Williams K.H."/>
            <person name="Hubbard S.S."/>
            <person name="Banfield J.F."/>
        </authorList>
    </citation>
    <scope>NUCLEOTIDE SEQUENCE [LARGE SCALE GENOMIC DNA]</scope>
</reference>
<protein>
    <recommendedName>
        <fullName evidence="1">Glycosyltransferase 2-like domain-containing protein</fullName>
    </recommendedName>
</protein>
<dbReference type="EMBL" id="MEUJ01000008">
    <property type="protein sequence ID" value="OGC39475.1"/>
    <property type="molecule type" value="Genomic_DNA"/>
</dbReference>
<dbReference type="PANTHER" id="PTHR22916">
    <property type="entry name" value="GLYCOSYLTRANSFERASE"/>
    <property type="match status" value="1"/>
</dbReference>
<dbReference type="CDD" id="cd00761">
    <property type="entry name" value="Glyco_tranf_GTA_type"/>
    <property type="match status" value="1"/>
</dbReference>
<evidence type="ECO:0000313" key="3">
    <source>
        <dbReference type="Proteomes" id="UP000179242"/>
    </source>
</evidence>
<sequence>MQNKIQLSFCITTRNRADFIGEALDSIISQAGDNVEIVVVDGASTDNTTEVVGQYQKKFNNIVYRRLEKNGGVDRDMATAVELARGEYCWLFSDDDMLKTGAIERMLKEIKTGCEIYLCNITACDLQMRPIRQRFWLSRKIRDRIFNLHNKSDFVEYCNKANSIGALFSFWSSIVFRREEWNKTGFLEEFDGSAYASASVLLSFIKRKCRLKYIRDSLALWRSDNVSFQNANGLVGKFLLDFDGYWHLANKYLSDDLKMKDSFFGVMMREHPWYTIINATSFIDNDKQWATFKDKALKFGYGQRILNICYVLGRFKPLVSMAVTMKRKIIKSRVLATLDAHKKFLLKRH</sequence>
<evidence type="ECO:0000313" key="2">
    <source>
        <dbReference type="EMBL" id="OGC39475.1"/>
    </source>
</evidence>
<dbReference type="AlphaFoldDB" id="A0A1F4U3B8"/>
<dbReference type="Proteomes" id="UP000179242">
    <property type="component" value="Unassembled WGS sequence"/>
</dbReference>
<dbReference type="InterPro" id="IPR029044">
    <property type="entry name" value="Nucleotide-diphossugar_trans"/>
</dbReference>
<evidence type="ECO:0000259" key="1">
    <source>
        <dbReference type="Pfam" id="PF00535"/>
    </source>
</evidence>